<evidence type="ECO:0000256" key="4">
    <source>
        <dbReference type="ARBA" id="ARBA00019364"/>
    </source>
</evidence>
<comment type="subcellular location">
    <subcellularLocation>
        <location evidence="1">Periplasm</location>
    </subcellularLocation>
</comment>
<evidence type="ECO:0000256" key="2">
    <source>
        <dbReference type="ARBA" id="ARBA00011530"/>
    </source>
</evidence>
<evidence type="ECO:0000256" key="14">
    <source>
        <dbReference type="ARBA" id="ARBA00030174"/>
    </source>
</evidence>
<evidence type="ECO:0000256" key="8">
    <source>
        <dbReference type="ARBA" id="ARBA00022723"/>
    </source>
</evidence>
<evidence type="ECO:0000256" key="5">
    <source>
        <dbReference type="ARBA" id="ARBA00022448"/>
    </source>
</evidence>
<evidence type="ECO:0000256" key="3">
    <source>
        <dbReference type="ARBA" id="ARBA00012408"/>
    </source>
</evidence>
<evidence type="ECO:0000256" key="1">
    <source>
        <dbReference type="ARBA" id="ARBA00004418"/>
    </source>
</evidence>
<keyword evidence="22" id="KW-0560">Oxidoreductase</keyword>
<evidence type="ECO:0000256" key="16">
    <source>
        <dbReference type="ARBA" id="ARBA00032236"/>
    </source>
</evidence>
<evidence type="ECO:0000256" key="18">
    <source>
        <dbReference type="ARBA" id="ARBA00048077"/>
    </source>
</evidence>
<dbReference type="InterPro" id="IPR036909">
    <property type="entry name" value="Cyt_c-like_dom_sf"/>
</dbReference>
<dbReference type="Gene3D" id="1.10.760.10">
    <property type="entry name" value="Cytochrome c-like domain"/>
    <property type="match status" value="2"/>
</dbReference>
<dbReference type="EMBL" id="CTRI01000027">
    <property type="protein sequence ID" value="CQR35298.1"/>
    <property type="molecule type" value="Genomic_DNA"/>
</dbReference>
<evidence type="ECO:0000256" key="9">
    <source>
        <dbReference type="ARBA" id="ARBA00022729"/>
    </source>
</evidence>
<name>A0ABM9T6W4_THIA3</name>
<comment type="caution">
    <text evidence="22">The sequence shown here is derived from an EMBL/GenBank/DDBJ whole genome shotgun (WGS) entry which is preliminary data.</text>
</comment>
<keyword evidence="7" id="KW-0808">Transferase</keyword>
<evidence type="ECO:0000256" key="7">
    <source>
        <dbReference type="ARBA" id="ARBA00022679"/>
    </source>
</evidence>
<gene>
    <name evidence="22" type="primary">soxA</name>
    <name evidence="22" type="ORF">THICB1_50120</name>
</gene>
<dbReference type="Proteomes" id="UP000078599">
    <property type="component" value="Unassembled WGS sequence"/>
</dbReference>
<keyword evidence="12 20" id="KW-0408">Iron</keyword>
<comment type="catalytic activity">
    <reaction evidence="18">
        <text>L-cysteinyl-[SoxY protein] + thiosulfate + 2 Fe(III)-[cytochrome c] = S-sulfosulfanyl-L-cysteinyl-[SoxY protein] + 2 Fe(II)-[cytochrome c] + 2 H(+)</text>
        <dbReference type="Rhea" id="RHEA:56720"/>
        <dbReference type="Rhea" id="RHEA-COMP:10350"/>
        <dbReference type="Rhea" id="RHEA-COMP:14328"/>
        <dbReference type="Rhea" id="RHEA-COMP:14399"/>
        <dbReference type="Rhea" id="RHEA-COMP:14691"/>
        <dbReference type="ChEBI" id="CHEBI:15378"/>
        <dbReference type="ChEBI" id="CHEBI:29033"/>
        <dbReference type="ChEBI" id="CHEBI:29034"/>
        <dbReference type="ChEBI" id="CHEBI:29950"/>
        <dbReference type="ChEBI" id="CHEBI:33542"/>
        <dbReference type="ChEBI" id="CHEBI:139321"/>
        <dbReference type="EC" id="2.8.5.2"/>
    </reaction>
</comment>
<keyword evidence="9" id="KW-0732">Signal</keyword>
<dbReference type="InterPro" id="IPR025710">
    <property type="entry name" value="SoxA"/>
</dbReference>
<dbReference type="SUPFAM" id="SSF46626">
    <property type="entry name" value="Cytochrome c"/>
    <property type="match status" value="2"/>
</dbReference>
<comment type="similarity">
    <text evidence="13">Belongs to the SoxA family.</text>
</comment>
<evidence type="ECO:0000313" key="23">
    <source>
        <dbReference type="Proteomes" id="UP000078599"/>
    </source>
</evidence>
<dbReference type="InterPro" id="IPR009056">
    <property type="entry name" value="Cyt_c-like_dom"/>
</dbReference>
<evidence type="ECO:0000256" key="6">
    <source>
        <dbReference type="ARBA" id="ARBA00022617"/>
    </source>
</evidence>
<accession>A0ABM9T6W4</accession>
<evidence type="ECO:0000256" key="19">
    <source>
        <dbReference type="ARBA" id="ARBA00048423"/>
    </source>
</evidence>
<evidence type="ECO:0000256" key="15">
    <source>
        <dbReference type="ARBA" id="ARBA00030833"/>
    </source>
</evidence>
<comment type="catalytic activity">
    <reaction evidence="19">
        <text>S-sulfanyl-L-cysteinyl-[SoxY protein] + thiosulfate + 2 Fe(III)-[cytochrome c] = S-(2-sulfodisulfanyl)-L-cysteinyl-[SoxY protein] + 2 Fe(II)-[cytochrome c] + 2 H(+)</text>
        <dbReference type="Rhea" id="RHEA:51224"/>
        <dbReference type="Rhea" id="RHEA-COMP:10350"/>
        <dbReference type="Rhea" id="RHEA-COMP:14399"/>
        <dbReference type="Rhea" id="RHEA-COMP:14689"/>
        <dbReference type="Rhea" id="RHEA-COMP:14690"/>
        <dbReference type="ChEBI" id="CHEBI:15378"/>
        <dbReference type="ChEBI" id="CHEBI:29033"/>
        <dbReference type="ChEBI" id="CHEBI:29034"/>
        <dbReference type="ChEBI" id="CHEBI:33542"/>
        <dbReference type="ChEBI" id="CHEBI:61963"/>
        <dbReference type="ChEBI" id="CHEBI:140664"/>
        <dbReference type="EC" id="2.8.5.2"/>
    </reaction>
</comment>
<keyword evidence="10" id="KW-0574">Periplasm</keyword>
<dbReference type="NCBIfam" id="TIGR04484">
    <property type="entry name" value="thiosulf_SoxA"/>
    <property type="match status" value="1"/>
</dbReference>
<feature type="domain" description="Cytochrome c" evidence="21">
    <location>
        <begin position="190"/>
        <end position="291"/>
    </location>
</feature>
<protein>
    <recommendedName>
        <fullName evidence="4">L-cysteine S-thiosulfotransferase subunit SoxA</fullName>
        <ecNumber evidence="3">2.8.5.2</ecNumber>
    </recommendedName>
    <alternativeName>
        <fullName evidence="16">Protein SoxA</fullName>
    </alternativeName>
    <alternativeName>
        <fullName evidence="17">SoxAX cytochrome complex subunit A</fullName>
    </alternativeName>
    <alternativeName>
        <fullName evidence="15">Sulfur oxidizing protein A</fullName>
    </alternativeName>
    <alternativeName>
        <fullName evidence="14">Thiosulfate-oxidizing multienzyme system protein SoxA</fullName>
    </alternativeName>
</protein>
<organism evidence="22 23">
    <name type="scientific">Thiomonas arsenitoxydans (strain DSM 22701 / CIP 110005 / 3As)</name>
    <dbReference type="NCBI Taxonomy" id="426114"/>
    <lineage>
        <taxon>Bacteria</taxon>
        <taxon>Pseudomonadati</taxon>
        <taxon>Pseudomonadota</taxon>
        <taxon>Betaproteobacteria</taxon>
        <taxon>Burkholderiales</taxon>
        <taxon>Thiomonas</taxon>
    </lineage>
</organism>
<sequence length="303" mass="33706">MHLMREVERLRAFWFIHRCEETMRNRTKKTAILAGVALPAMLWVGGFAAQANAASLTNEGNQYLALMNEMGGNPADFNIDDGKKLWTEKRGPKNASMEQCNLGLGPGVLKGAYAQLPRYFADTGKVQDLESRLITCMETLQGFTDQQAEHDAFAKESGNATPLVNMAMYVAHESDNMKIAIPQNTPEEKLAYENGKKLFFYRGGPFSFSCATCHSEKDKRIKISALPDLIDTGPKGAAVSYATWPAYPNSQGVARTLEWRMLACFRQQRFPMPKMTSNAVIDLITYMGVNSNGATLHTPSFKR</sequence>
<proteinExistence type="inferred from homology"/>
<keyword evidence="8 20" id="KW-0479">Metal-binding</keyword>
<evidence type="ECO:0000256" key="12">
    <source>
        <dbReference type="ARBA" id="ARBA00023004"/>
    </source>
</evidence>
<keyword evidence="6 20" id="KW-0349">Heme</keyword>
<comment type="subunit">
    <text evidence="2">Heterodimer of SoxA and SoxX.</text>
</comment>
<dbReference type="EC" id="2.8.5.2" evidence="3"/>
<evidence type="ECO:0000259" key="21">
    <source>
        <dbReference type="PROSITE" id="PS51007"/>
    </source>
</evidence>
<keyword evidence="5" id="KW-0813">Transport</keyword>
<evidence type="ECO:0000256" key="10">
    <source>
        <dbReference type="ARBA" id="ARBA00022764"/>
    </source>
</evidence>
<evidence type="ECO:0000313" key="22">
    <source>
        <dbReference type="EMBL" id="CQR35298.1"/>
    </source>
</evidence>
<evidence type="ECO:0000256" key="20">
    <source>
        <dbReference type="PROSITE-ProRule" id="PRU00433"/>
    </source>
</evidence>
<dbReference type="GO" id="GO:0016491">
    <property type="term" value="F:oxidoreductase activity"/>
    <property type="evidence" value="ECO:0007669"/>
    <property type="project" value="UniProtKB-KW"/>
</dbReference>
<evidence type="ECO:0000256" key="13">
    <source>
        <dbReference type="ARBA" id="ARBA00025746"/>
    </source>
</evidence>
<dbReference type="PROSITE" id="PS51007">
    <property type="entry name" value="CYTC"/>
    <property type="match status" value="1"/>
</dbReference>
<keyword evidence="23" id="KW-1185">Reference proteome</keyword>
<keyword evidence="11" id="KW-0249">Electron transport</keyword>
<evidence type="ECO:0000256" key="17">
    <source>
        <dbReference type="ARBA" id="ARBA00032318"/>
    </source>
</evidence>
<evidence type="ECO:0000256" key="11">
    <source>
        <dbReference type="ARBA" id="ARBA00022982"/>
    </source>
</evidence>
<dbReference type="Pfam" id="PF21342">
    <property type="entry name" value="SoxA-TsdA_cyt-c"/>
    <property type="match status" value="1"/>
</dbReference>
<reference evidence="22 23" key="1">
    <citation type="submission" date="2015-03" db="EMBL/GenBank/DDBJ databases">
        <authorList>
            <person name="Regsiter A."/>
            <person name="william w."/>
        </authorList>
    </citation>
    <scope>NUCLEOTIDE SEQUENCE [LARGE SCALE GENOMIC DNA]</scope>
    <source>
        <strain evidence="22 23">CB1</strain>
    </source>
</reference>